<keyword evidence="2" id="KW-1185">Reference proteome</keyword>
<dbReference type="KEGG" id="ccx:COCOR_07026"/>
<dbReference type="AlphaFoldDB" id="H8MFU6"/>
<dbReference type="Proteomes" id="UP000007587">
    <property type="component" value="Chromosome"/>
</dbReference>
<name>H8MFU6_CORCM</name>
<protein>
    <submittedName>
        <fullName evidence="1">HYR domain protein</fullName>
    </submittedName>
</protein>
<organism evidence="1 2">
    <name type="scientific">Corallococcus coralloides (strain ATCC 25202 / DSM 2259 / NBRC 100086 / M2)</name>
    <name type="common">Myxococcus coralloides</name>
    <dbReference type="NCBI Taxonomy" id="1144275"/>
    <lineage>
        <taxon>Bacteria</taxon>
        <taxon>Pseudomonadati</taxon>
        <taxon>Myxococcota</taxon>
        <taxon>Myxococcia</taxon>
        <taxon>Myxococcales</taxon>
        <taxon>Cystobacterineae</taxon>
        <taxon>Myxococcaceae</taxon>
        <taxon>Corallococcus</taxon>
    </lineage>
</organism>
<gene>
    <name evidence="1" type="ordered locus">COCOR_07026</name>
</gene>
<reference evidence="1 2" key="1">
    <citation type="journal article" date="2012" name="J. Bacteriol.">
        <title>Complete Genome Sequence of the Fruiting Myxobacterium Corallococcus coralloides DSM 2259.</title>
        <authorList>
            <person name="Huntley S."/>
            <person name="Zhang Y."/>
            <person name="Treuner-Lange A."/>
            <person name="Kneip S."/>
            <person name="Sensen C.W."/>
            <person name="Sogaard-Andersen L."/>
        </authorList>
    </citation>
    <scope>NUCLEOTIDE SEQUENCE [LARGE SCALE GENOMIC DNA]</scope>
    <source>
        <strain evidence="2">ATCC 25202 / DSM 2259 / NBRC 100086 / M2</strain>
    </source>
</reference>
<dbReference type="HOGENOM" id="CLU_043792_0_0_7"/>
<dbReference type="PROSITE" id="PS51257">
    <property type="entry name" value="PROKAR_LIPOPROTEIN"/>
    <property type="match status" value="1"/>
</dbReference>
<dbReference type="eggNOG" id="COG0823">
    <property type="taxonomic scope" value="Bacteria"/>
</dbReference>
<dbReference type="EMBL" id="CP003389">
    <property type="protein sequence ID" value="AFE07278.1"/>
    <property type="molecule type" value="Genomic_DNA"/>
</dbReference>
<dbReference type="InParanoid" id="H8MFU6"/>
<dbReference type="STRING" id="1144275.COCOR_07026"/>
<proteinExistence type="predicted"/>
<sequence>MQRMSWLWVLLGGALTWGAGCGEGDPKPSPEEPPVQRAGPAFLVKDAAGGKPSLFDFEPYNSKTLAIDVAGTLYFQRTPISHSNNQLWRSDGTREGTRMVQGPWWNHPAMAPERLTSLNGHLLYAARVSTEDGAPYRLWRHDPATETAEDLTPYQDLPKGVHGDAAVELVEAQGRAFFGVQEGAEGALWVTDGTRNGTLRLRSGLGLEPPVPLASLGTRVFFSVRDAETHRALWVSDGTTDGTVKVSDLVPPGGSVGVIRSGAVVGDQWLFWMTAHSQASGELQLWKSNGTPQGTVPVSPEVIPNTAYTSNQTGVVLGDSLVFPRIRHPERVWELWKSDGRTVELAASLGALEQGPIGLTVLNDHVLFWAAKARPEYTLWRTNGTQAGTQPLLTTRMVDQSPLLPLPPLVLSRPGGPILFSAWDAEAGLELWRTDGTVQSTVRYADIEPGPESSSPGWMVVSGGHVFFTARTQATGRELWALPIP</sequence>
<evidence type="ECO:0000313" key="1">
    <source>
        <dbReference type="EMBL" id="AFE07278.1"/>
    </source>
</evidence>
<evidence type="ECO:0000313" key="2">
    <source>
        <dbReference type="Proteomes" id="UP000007587"/>
    </source>
</evidence>
<reference evidence="2" key="2">
    <citation type="submission" date="2012-03" db="EMBL/GenBank/DDBJ databases">
        <title>Genome sequence of the fruiting myxobacterium Corallococcus coralloides DSM 2259.</title>
        <authorList>
            <person name="Huntley S."/>
            <person name="Zhang Y."/>
            <person name="Treuner-Lange A."/>
            <person name="Sensen C.W."/>
            <person name="Sogaard-Andersen L."/>
        </authorList>
    </citation>
    <scope>NUCLEOTIDE SEQUENCE [LARGE SCALE GENOMIC DNA]</scope>
    <source>
        <strain evidence="2">ATCC 25202 / DSM 2259 / NBRC 100086 / M2</strain>
    </source>
</reference>
<accession>H8MFU6</accession>
<dbReference type="SUPFAM" id="SSF63825">
    <property type="entry name" value="YWTD domain"/>
    <property type="match status" value="1"/>
</dbReference>